<feature type="coiled-coil region" evidence="1">
    <location>
        <begin position="310"/>
        <end position="344"/>
    </location>
</feature>
<evidence type="ECO:0000256" key="1">
    <source>
        <dbReference type="SAM" id="Coils"/>
    </source>
</evidence>
<sequence>MAPKKGPSSQDVLAAIEKICGEQAPLLANLPSDKVDVVAYNDVPHLHSHHLPSKIKIGTYIYNSCTKPDGTADILKAIVWGYHELYLRSGPSPQIRMLAFGADGSILRSVSLQFVLENVAFETAFIQVRNIADLSTLLKYYFLKKNSQASLPLPIPREFGTRLLAVARLTKTAEVEMQLRVQPEHIIDLTLDDAPATRPSGPDLRVNLGHCSNAITSHMSTFRAPNPNEGPNTSILQTDITEQPSRTLSSTFEKAKKGSPDPDAGLNTSKEQNLVQIADSTSNLLQHTQIPEFIPGAHLVPLAARFLTPYRQFEEAEQQANERLVELQTKRAENKETMTRMRKQAEEWNIVLGEMETDDNKDMVEEQNLIMRKDDLPRRQKRLLDDLPLEYKLLIDIGRKLGHCDNGYKKQKTESVK</sequence>
<gene>
    <name evidence="3" type="ORF">P153DRAFT_432283</name>
</gene>
<reference evidence="3" key="1">
    <citation type="journal article" date="2020" name="Stud. Mycol.">
        <title>101 Dothideomycetes genomes: a test case for predicting lifestyles and emergence of pathogens.</title>
        <authorList>
            <person name="Haridas S."/>
            <person name="Albert R."/>
            <person name="Binder M."/>
            <person name="Bloem J."/>
            <person name="Labutti K."/>
            <person name="Salamov A."/>
            <person name="Andreopoulos B."/>
            <person name="Baker S."/>
            <person name="Barry K."/>
            <person name="Bills G."/>
            <person name="Bluhm B."/>
            <person name="Cannon C."/>
            <person name="Castanera R."/>
            <person name="Culley D."/>
            <person name="Daum C."/>
            <person name="Ezra D."/>
            <person name="Gonzalez J."/>
            <person name="Henrissat B."/>
            <person name="Kuo A."/>
            <person name="Liang C."/>
            <person name="Lipzen A."/>
            <person name="Lutzoni F."/>
            <person name="Magnuson J."/>
            <person name="Mondo S."/>
            <person name="Nolan M."/>
            <person name="Ohm R."/>
            <person name="Pangilinan J."/>
            <person name="Park H.-J."/>
            <person name="Ramirez L."/>
            <person name="Alfaro M."/>
            <person name="Sun H."/>
            <person name="Tritt A."/>
            <person name="Yoshinaga Y."/>
            <person name="Zwiers L.-H."/>
            <person name="Turgeon B."/>
            <person name="Goodwin S."/>
            <person name="Spatafora J."/>
            <person name="Crous P."/>
            <person name="Grigoriev I."/>
        </authorList>
    </citation>
    <scope>NUCLEOTIDE SEQUENCE</scope>
    <source>
        <strain evidence="3">CBS 119687</strain>
    </source>
</reference>
<evidence type="ECO:0000256" key="2">
    <source>
        <dbReference type="SAM" id="MobiDB-lite"/>
    </source>
</evidence>
<protein>
    <submittedName>
        <fullName evidence="3">Uncharacterized protein</fullName>
    </submittedName>
</protein>
<feature type="compositionally biased region" description="Polar residues" evidence="2">
    <location>
        <begin position="241"/>
        <end position="252"/>
    </location>
</feature>
<dbReference type="EMBL" id="ML977508">
    <property type="protein sequence ID" value="KAF2128687.1"/>
    <property type="molecule type" value="Genomic_DNA"/>
</dbReference>
<dbReference type="AlphaFoldDB" id="A0A6A6ACT5"/>
<evidence type="ECO:0000313" key="4">
    <source>
        <dbReference type="Proteomes" id="UP000799771"/>
    </source>
</evidence>
<keyword evidence="4" id="KW-1185">Reference proteome</keyword>
<name>A0A6A6ACT5_9PLEO</name>
<accession>A0A6A6ACT5</accession>
<dbReference type="GeneID" id="54413390"/>
<evidence type="ECO:0000313" key="3">
    <source>
        <dbReference type="EMBL" id="KAF2128687.1"/>
    </source>
</evidence>
<keyword evidence="1" id="KW-0175">Coiled coil</keyword>
<proteinExistence type="predicted"/>
<dbReference type="Proteomes" id="UP000799771">
    <property type="component" value="Unassembled WGS sequence"/>
</dbReference>
<feature type="region of interest" description="Disordered" evidence="2">
    <location>
        <begin position="241"/>
        <end position="268"/>
    </location>
</feature>
<organism evidence="3 4">
    <name type="scientific">Dothidotthia symphoricarpi CBS 119687</name>
    <dbReference type="NCBI Taxonomy" id="1392245"/>
    <lineage>
        <taxon>Eukaryota</taxon>
        <taxon>Fungi</taxon>
        <taxon>Dikarya</taxon>
        <taxon>Ascomycota</taxon>
        <taxon>Pezizomycotina</taxon>
        <taxon>Dothideomycetes</taxon>
        <taxon>Pleosporomycetidae</taxon>
        <taxon>Pleosporales</taxon>
        <taxon>Dothidotthiaceae</taxon>
        <taxon>Dothidotthia</taxon>
    </lineage>
</organism>
<dbReference type="RefSeq" id="XP_033523076.1">
    <property type="nucleotide sequence ID" value="XM_033672958.1"/>
</dbReference>